<name>A0ABW2R1X3_9NEIS</name>
<gene>
    <name evidence="1" type="ORF">ACFQNF_15155</name>
</gene>
<keyword evidence="2" id="KW-1185">Reference proteome</keyword>
<accession>A0ABW2R1X3</accession>
<sequence length="163" mass="18201">MNQTHITEFFDLIADGGLEQNDILAMSAEVLKAANDAESYLANDKESAYQAHFAIPLWEWVLIEQLEDGLLFRANKADALYAQIEEAFGEGELELTSAALKDLSKADALRLIQKELDPAYTLVNFSKSLNDDMQVLLMRSNKLDRFLELCKTLELAAAPSCIN</sequence>
<protein>
    <submittedName>
        <fullName evidence="1">Uncharacterized protein</fullName>
    </submittedName>
</protein>
<evidence type="ECO:0000313" key="2">
    <source>
        <dbReference type="Proteomes" id="UP001596473"/>
    </source>
</evidence>
<reference evidence="2" key="1">
    <citation type="journal article" date="2019" name="Int. J. Syst. Evol. Microbiol.">
        <title>The Global Catalogue of Microorganisms (GCM) 10K type strain sequencing project: providing services to taxonomists for standard genome sequencing and annotation.</title>
        <authorList>
            <consortium name="The Broad Institute Genomics Platform"/>
            <consortium name="The Broad Institute Genome Sequencing Center for Infectious Disease"/>
            <person name="Wu L."/>
            <person name="Ma J."/>
        </authorList>
    </citation>
    <scope>NUCLEOTIDE SEQUENCE [LARGE SCALE GENOMIC DNA]</scope>
    <source>
        <strain evidence="2">CCUG 62945</strain>
    </source>
</reference>
<evidence type="ECO:0000313" key="1">
    <source>
        <dbReference type="EMBL" id="MFC7421199.1"/>
    </source>
</evidence>
<dbReference type="RefSeq" id="WP_380188765.1">
    <property type="nucleotide sequence ID" value="NZ_JBHTBQ010000033.1"/>
</dbReference>
<dbReference type="Proteomes" id="UP001596473">
    <property type="component" value="Unassembled WGS sequence"/>
</dbReference>
<proteinExistence type="predicted"/>
<comment type="caution">
    <text evidence="1">The sequence shown here is derived from an EMBL/GenBank/DDBJ whole genome shotgun (WGS) entry which is preliminary data.</text>
</comment>
<dbReference type="EMBL" id="JBHTBQ010000033">
    <property type="protein sequence ID" value="MFC7421199.1"/>
    <property type="molecule type" value="Genomic_DNA"/>
</dbReference>
<organism evidence="1 2">
    <name type="scientific">Iodobacter arcticus</name>
    <dbReference type="NCBI Taxonomy" id="590593"/>
    <lineage>
        <taxon>Bacteria</taxon>
        <taxon>Pseudomonadati</taxon>
        <taxon>Pseudomonadota</taxon>
        <taxon>Betaproteobacteria</taxon>
        <taxon>Neisseriales</taxon>
        <taxon>Chitinibacteraceae</taxon>
        <taxon>Iodobacter</taxon>
    </lineage>
</organism>